<feature type="compositionally biased region" description="Low complexity" evidence="1">
    <location>
        <begin position="199"/>
        <end position="214"/>
    </location>
</feature>
<dbReference type="Proteomes" id="UP000887574">
    <property type="component" value="Unplaced"/>
</dbReference>
<sequence length="305" mass="33333">MFEGNVDDDFDALASHSAALFSEKESSRTESPVSSSSHTSFSSYNVSVPSTAPAAATPSTTTAQRFDRTPKKPSISSSALKSTNEDNQLRASKRRKKNVKQIVEDPEIKRYIGQLTREYRERLKNAIASGMPLSDGLLRGETPEMRLTLPADLSADNWNWLLTSDDSHEEAAEESQLNSENSGWLPTTSTSLQAAIGQPAASTPSPTNQSPSSAQASANFFAVVGGEETTAPNPPSPLQFDSLFNSGNPIWKPIFEDIPSSYWPSGFDQLGKEKPKKSRETNKSISTVLFDSNLKFIYKLKVFNN</sequence>
<feature type="region of interest" description="Disordered" evidence="1">
    <location>
        <begin position="167"/>
        <end position="214"/>
    </location>
</feature>
<feature type="region of interest" description="Disordered" evidence="1">
    <location>
        <begin position="20"/>
        <end position="100"/>
    </location>
</feature>
<accession>A0A915DE44</accession>
<evidence type="ECO:0000313" key="3">
    <source>
        <dbReference type="WBParaSite" id="jg18911"/>
    </source>
</evidence>
<organism evidence="2 3">
    <name type="scientific">Ditylenchus dipsaci</name>
    <dbReference type="NCBI Taxonomy" id="166011"/>
    <lineage>
        <taxon>Eukaryota</taxon>
        <taxon>Metazoa</taxon>
        <taxon>Ecdysozoa</taxon>
        <taxon>Nematoda</taxon>
        <taxon>Chromadorea</taxon>
        <taxon>Rhabditida</taxon>
        <taxon>Tylenchina</taxon>
        <taxon>Tylenchomorpha</taxon>
        <taxon>Sphaerularioidea</taxon>
        <taxon>Anguinidae</taxon>
        <taxon>Anguininae</taxon>
        <taxon>Ditylenchus</taxon>
    </lineage>
</organism>
<name>A0A915DE44_9BILA</name>
<dbReference type="AlphaFoldDB" id="A0A915DE44"/>
<protein>
    <submittedName>
        <fullName evidence="3">Uncharacterized protein</fullName>
    </submittedName>
</protein>
<evidence type="ECO:0000256" key="1">
    <source>
        <dbReference type="SAM" id="MobiDB-lite"/>
    </source>
</evidence>
<proteinExistence type="predicted"/>
<feature type="compositionally biased region" description="Low complexity" evidence="1">
    <location>
        <begin position="29"/>
        <end position="63"/>
    </location>
</feature>
<dbReference type="WBParaSite" id="jg18911">
    <property type="protein sequence ID" value="jg18911"/>
    <property type="gene ID" value="jg18911"/>
</dbReference>
<evidence type="ECO:0000313" key="2">
    <source>
        <dbReference type="Proteomes" id="UP000887574"/>
    </source>
</evidence>
<reference evidence="3" key="1">
    <citation type="submission" date="2022-11" db="UniProtKB">
        <authorList>
            <consortium name="WormBaseParasite"/>
        </authorList>
    </citation>
    <scope>IDENTIFICATION</scope>
</reference>
<keyword evidence="2" id="KW-1185">Reference proteome</keyword>
<feature type="compositionally biased region" description="Polar residues" evidence="1">
    <location>
        <begin position="175"/>
        <end position="193"/>
    </location>
</feature>